<gene>
    <name evidence="1" type="ORF">G4H13_05425</name>
</gene>
<dbReference type="EMBL" id="JAAIKT010000004">
    <property type="protein sequence ID" value="NEW69870.1"/>
    <property type="molecule type" value="Genomic_DNA"/>
</dbReference>
<organism evidence="1 2">
    <name type="scientific">Streptomyces rhizosphaericus</name>
    <dbReference type="NCBI Taxonomy" id="114699"/>
    <lineage>
        <taxon>Bacteria</taxon>
        <taxon>Bacillati</taxon>
        <taxon>Actinomycetota</taxon>
        <taxon>Actinomycetes</taxon>
        <taxon>Kitasatosporales</taxon>
        <taxon>Streptomycetaceae</taxon>
        <taxon>Streptomyces</taxon>
        <taxon>Streptomyces violaceusniger group</taxon>
    </lineage>
</organism>
<accession>A0A6G4A9H2</accession>
<proteinExistence type="predicted"/>
<keyword evidence="2" id="KW-1185">Reference proteome</keyword>
<comment type="caution">
    <text evidence="1">The sequence shown here is derived from an EMBL/GenBank/DDBJ whole genome shotgun (WGS) entry which is preliminary data.</text>
</comment>
<sequence length="151" mass="16392">MRGGDHHSTFTPSQLADFITEQLPAPRAAWFLGCVLQLADAEDGARFWWQYAAGAGDDAAAYCLYLHHLALGDNHAAALWLEQTSLETQHYTDTTNPAADDTPDVDASIPTVLRILSHLTSAADRKLQLPPEWIQILTISASGSSSLSVTF</sequence>
<protein>
    <recommendedName>
        <fullName evidence="3">Tetratricopeptide repeat protein</fullName>
    </recommendedName>
</protein>
<dbReference type="Proteomes" id="UP000476310">
    <property type="component" value="Unassembled WGS sequence"/>
</dbReference>
<name>A0A6G4A9H2_9ACTN</name>
<evidence type="ECO:0000313" key="2">
    <source>
        <dbReference type="Proteomes" id="UP000476310"/>
    </source>
</evidence>
<evidence type="ECO:0008006" key="3">
    <source>
        <dbReference type="Google" id="ProtNLM"/>
    </source>
</evidence>
<reference evidence="1" key="1">
    <citation type="submission" date="2020-02" db="EMBL/GenBank/DDBJ databases">
        <title>A new Streptomyces sp. for controlling soil-borne diseases.</title>
        <authorList>
            <person name="Li X."/>
            <person name="Tian Y."/>
            <person name="Gao K."/>
        </authorList>
    </citation>
    <scope>NUCLEOTIDE SEQUENCE [LARGE SCALE GENOMIC DNA]</scope>
    <source>
        <strain evidence="1">0250</strain>
    </source>
</reference>
<evidence type="ECO:0000313" key="1">
    <source>
        <dbReference type="EMBL" id="NEW69870.1"/>
    </source>
</evidence>
<feature type="non-terminal residue" evidence="1">
    <location>
        <position position="151"/>
    </location>
</feature>
<dbReference type="AlphaFoldDB" id="A0A6G4A9H2"/>